<evidence type="ECO:0000313" key="2">
    <source>
        <dbReference type="EMBL" id="ORY94463.1"/>
    </source>
</evidence>
<comment type="caution">
    <text evidence="2">The sequence shown here is derived from an EMBL/GenBank/DDBJ whole genome shotgun (WGS) entry which is preliminary data.</text>
</comment>
<proteinExistence type="predicted"/>
<dbReference type="STRING" id="13706.A0A1X2H7C5"/>
<feature type="region of interest" description="Disordered" evidence="1">
    <location>
        <begin position="283"/>
        <end position="312"/>
    </location>
</feature>
<accession>A0A1X2H7C5</accession>
<evidence type="ECO:0000313" key="3">
    <source>
        <dbReference type="Proteomes" id="UP000242180"/>
    </source>
</evidence>
<protein>
    <recommendedName>
        <fullName evidence="4">UspA domain-containing protein</fullName>
    </recommendedName>
</protein>
<dbReference type="PANTHER" id="PTHR47815:SF1">
    <property type="entry name" value="UNIVERSAL STRESS PROTEIN A FAMILY PROTEIN C25B2.10"/>
    <property type="match status" value="1"/>
</dbReference>
<gene>
    <name evidence="2" type="ORF">BCR43DRAFT_321731</name>
</gene>
<sequence>MMTASEKDSSEILLTSDEDEEDCDELSCMVALDTILPMDSRFSRLSFQSANSRRLYRRRVSFEHTKSYTLRTTSQGYCHNSQSRLFMIIADDDEVVSHPGDSVGSTGAAPSNHSGCVNNNNTAAAAAACGLIRYTMEELVNDGDEIVVLGFVHEPHRPKDVAAYLLRKVLECQCDEDKALKSMIQMYEPTMLIVGCRKKKKSLFFAATGANTTNHIIHNSLKLSSAPVIFVQPPPDHHVHTTRHKHRRTRTASSFPLPKKRHSGLFLPIHLVHSATSAEDLLAERQQQQQETSGAEPHSHQPHHHSFAKQANGLAVQLRKKFTTLKGHI</sequence>
<dbReference type="EMBL" id="MCGN01000007">
    <property type="protein sequence ID" value="ORY94463.1"/>
    <property type="molecule type" value="Genomic_DNA"/>
</dbReference>
<feature type="region of interest" description="Disordered" evidence="1">
    <location>
        <begin position="237"/>
        <end position="257"/>
    </location>
</feature>
<keyword evidence="3" id="KW-1185">Reference proteome</keyword>
<feature type="compositionally biased region" description="Basic residues" evidence="1">
    <location>
        <begin position="240"/>
        <end position="250"/>
    </location>
</feature>
<organism evidence="2 3">
    <name type="scientific">Syncephalastrum racemosum</name>
    <name type="common">Filamentous fungus</name>
    <dbReference type="NCBI Taxonomy" id="13706"/>
    <lineage>
        <taxon>Eukaryota</taxon>
        <taxon>Fungi</taxon>
        <taxon>Fungi incertae sedis</taxon>
        <taxon>Mucoromycota</taxon>
        <taxon>Mucoromycotina</taxon>
        <taxon>Mucoromycetes</taxon>
        <taxon>Mucorales</taxon>
        <taxon>Syncephalastraceae</taxon>
        <taxon>Syncephalastrum</taxon>
    </lineage>
</organism>
<reference evidence="2 3" key="1">
    <citation type="submission" date="2016-07" db="EMBL/GenBank/DDBJ databases">
        <title>Pervasive Adenine N6-methylation of Active Genes in Fungi.</title>
        <authorList>
            <consortium name="DOE Joint Genome Institute"/>
            <person name="Mondo S.J."/>
            <person name="Dannebaum R.O."/>
            <person name="Kuo R.C."/>
            <person name="Labutti K."/>
            <person name="Haridas S."/>
            <person name="Kuo A."/>
            <person name="Salamov A."/>
            <person name="Ahrendt S.R."/>
            <person name="Lipzen A."/>
            <person name="Sullivan W."/>
            <person name="Andreopoulos W.B."/>
            <person name="Clum A."/>
            <person name="Lindquist E."/>
            <person name="Daum C."/>
            <person name="Ramamoorthy G.K."/>
            <person name="Gryganskyi A."/>
            <person name="Culley D."/>
            <person name="Magnuson J.K."/>
            <person name="James T.Y."/>
            <person name="O'Malley M.A."/>
            <person name="Stajich J.E."/>
            <person name="Spatafora J.W."/>
            <person name="Visel A."/>
            <person name="Grigoriev I.V."/>
        </authorList>
    </citation>
    <scope>NUCLEOTIDE SEQUENCE [LARGE SCALE GENOMIC DNA]</scope>
    <source>
        <strain evidence="2 3">NRRL 2496</strain>
    </source>
</reference>
<dbReference type="OrthoDB" id="843225at2759"/>
<dbReference type="InParanoid" id="A0A1X2H7C5"/>
<dbReference type="PANTHER" id="PTHR47815">
    <property type="entry name" value="UNIVERSAL STRESS PROTEIN A FAMILY PROTEIN C25B2.10"/>
    <property type="match status" value="1"/>
</dbReference>
<dbReference type="Proteomes" id="UP000242180">
    <property type="component" value="Unassembled WGS sequence"/>
</dbReference>
<evidence type="ECO:0000256" key="1">
    <source>
        <dbReference type="SAM" id="MobiDB-lite"/>
    </source>
</evidence>
<dbReference type="AlphaFoldDB" id="A0A1X2H7C5"/>
<evidence type="ECO:0008006" key="4">
    <source>
        <dbReference type="Google" id="ProtNLM"/>
    </source>
</evidence>
<name>A0A1X2H7C5_SYNRA</name>